<keyword evidence="14" id="KW-1185">Reference proteome</keyword>
<evidence type="ECO:0000256" key="9">
    <source>
        <dbReference type="PROSITE-ProRule" id="PRU10061"/>
    </source>
</evidence>
<dbReference type="Gene3D" id="3.20.20.80">
    <property type="entry name" value="Glycosidases"/>
    <property type="match status" value="1"/>
</dbReference>
<comment type="catalytic activity">
    <reaction evidence="1 10">
        <text>Endohydrolysis of (1-&gt;4)-beta-D-xylosidic linkages in xylans.</text>
        <dbReference type="EC" id="3.2.1.8"/>
    </reaction>
</comment>
<evidence type="ECO:0000256" key="10">
    <source>
        <dbReference type="RuleBase" id="RU361174"/>
    </source>
</evidence>
<dbReference type="SMART" id="SM00633">
    <property type="entry name" value="Glyco_10"/>
    <property type="match status" value="1"/>
</dbReference>
<dbReference type="AlphaFoldDB" id="A0A2N6K2P4"/>
<proteinExistence type="inferred from homology"/>
<keyword evidence="8 10" id="KW-0624">Polysaccharide degradation</keyword>
<dbReference type="EC" id="3.2.1.8" evidence="10"/>
<evidence type="ECO:0000256" key="8">
    <source>
        <dbReference type="ARBA" id="ARBA00023326"/>
    </source>
</evidence>
<dbReference type="Proteomes" id="UP000235036">
    <property type="component" value="Unassembled WGS sequence"/>
</dbReference>
<dbReference type="EMBL" id="NRQW01000286">
    <property type="protein sequence ID" value="PLZ89387.1"/>
    <property type="molecule type" value="Genomic_DNA"/>
</dbReference>
<dbReference type="SUPFAM" id="SSF51445">
    <property type="entry name" value="(Trans)glycosidases"/>
    <property type="match status" value="1"/>
</dbReference>
<dbReference type="PANTHER" id="PTHR31490:SF88">
    <property type="entry name" value="BETA-XYLANASE"/>
    <property type="match status" value="1"/>
</dbReference>
<dbReference type="GO" id="GO:0045493">
    <property type="term" value="P:xylan catabolic process"/>
    <property type="evidence" value="ECO:0007669"/>
    <property type="project" value="UniProtKB-KW"/>
</dbReference>
<evidence type="ECO:0000313" key="14">
    <source>
        <dbReference type="Proteomes" id="UP000235036"/>
    </source>
</evidence>
<dbReference type="RefSeq" id="WP_102205270.1">
    <property type="nucleotide sequence ID" value="NZ_CAWNVR010000385.1"/>
</dbReference>
<comment type="similarity">
    <text evidence="2 10">Belongs to the glycosyl hydrolase 10 (cellulase F) family.</text>
</comment>
<feature type="chain" id="PRO_5014652889" description="Beta-xylanase" evidence="11">
    <location>
        <begin position="28"/>
        <end position="388"/>
    </location>
</feature>
<evidence type="ECO:0000256" key="2">
    <source>
        <dbReference type="ARBA" id="ARBA00007495"/>
    </source>
</evidence>
<evidence type="ECO:0000256" key="6">
    <source>
        <dbReference type="ARBA" id="ARBA00023277"/>
    </source>
</evidence>
<keyword evidence="6 10" id="KW-0119">Carbohydrate metabolism</keyword>
<keyword evidence="7 10" id="KW-0326">Glycosidase</keyword>
<dbReference type="PRINTS" id="PR00134">
    <property type="entry name" value="GLHYDRLASE10"/>
</dbReference>
<keyword evidence="4 11" id="KW-0732">Signal</keyword>
<evidence type="ECO:0000259" key="12">
    <source>
        <dbReference type="PROSITE" id="PS51760"/>
    </source>
</evidence>
<evidence type="ECO:0000313" key="13">
    <source>
        <dbReference type="EMBL" id="PLZ89387.1"/>
    </source>
</evidence>
<gene>
    <name evidence="13" type="ORF">CEN44_13240</name>
</gene>
<dbReference type="InterPro" id="IPR044846">
    <property type="entry name" value="GH10"/>
</dbReference>
<dbReference type="PANTHER" id="PTHR31490">
    <property type="entry name" value="GLYCOSYL HYDROLASE"/>
    <property type="match status" value="1"/>
</dbReference>
<dbReference type="InterPro" id="IPR001000">
    <property type="entry name" value="GH10_dom"/>
</dbReference>
<evidence type="ECO:0000256" key="11">
    <source>
        <dbReference type="SAM" id="SignalP"/>
    </source>
</evidence>
<keyword evidence="5 10" id="KW-0378">Hydrolase</keyword>
<evidence type="ECO:0000256" key="3">
    <source>
        <dbReference type="ARBA" id="ARBA00022651"/>
    </source>
</evidence>
<feature type="active site" description="Nucleophile" evidence="9">
    <location>
        <position position="297"/>
    </location>
</feature>
<feature type="signal peptide" evidence="11">
    <location>
        <begin position="1"/>
        <end position="27"/>
    </location>
</feature>
<protein>
    <recommendedName>
        <fullName evidence="10">Beta-xylanase</fullName>
        <ecNumber evidence="10">3.2.1.8</ecNumber>
    </recommendedName>
</protein>
<comment type="caution">
    <text evidence="13">The sequence shown here is derived from an EMBL/GenBank/DDBJ whole genome shotgun (WGS) entry which is preliminary data.</text>
</comment>
<dbReference type="PROSITE" id="PS51760">
    <property type="entry name" value="GH10_2"/>
    <property type="match status" value="1"/>
</dbReference>
<dbReference type="InterPro" id="IPR031158">
    <property type="entry name" value="GH10_AS"/>
</dbReference>
<dbReference type="PROSITE" id="PS00591">
    <property type="entry name" value="GH10_1"/>
    <property type="match status" value="1"/>
</dbReference>
<evidence type="ECO:0000256" key="5">
    <source>
        <dbReference type="ARBA" id="ARBA00022801"/>
    </source>
</evidence>
<dbReference type="InterPro" id="IPR017853">
    <property type="entry name" value="GH"/>
</dbReference>
<reference evidence="13 14" key="1">
    <citation type="submission" date="2017-08" db="EMBL/GenBank/DDBJ databases">
        <title>Genomes of Fischerella (Mastigocladus) sp. strains.</title>
        <authorList>
            <person name="Miller S.R."/>
        </authorList>
    </citation>
    <scope>NUCLEOTIDE SEQUENCE [LARGE SCALE GENOMIC DNA]</scope>
    <source>
        <strain evidence="13 14">CCMEE 5323</strain>
    </source>
</reference>
<evidence type="ECO:0000256" key="7">
    <source>
        <dbReference type="ARBA" id="ARBA00023295"/>
    </source>
</evidence>
<dbReference type="Pfam" id="PF00331">
    <property type="entry name" value="Glyco_hydro_10"/>
    <property type="match status" value="1"/>
</dbReference>
<feature type="domain" description="GH10" evidence="12">
    <location>
        <begin position="50"/>
        <end position="381"/>
    </location>
</feature>
<dbReference type="GO" id="GO:0031176">
    <property type="term" value="F:endo-1,4-beta-xylanase activity"/>
    <property type="evidence" value="ECO:0007669"/>
    <property type="project" value="UniProtKB-EC"/>
</dbReference>
<sequence length="388" mass="44273">MPNRRLVTRRQALWLSLGTLTSIGAIATAKAGYQSNQIESLDHSKRNFKVTTYTPLKKRAAAKGIIYGAAIRRGLLEENPKLAASFAQQCGILVPEWELKWNFLRPTPNKFDFTASDWLAKFARTHGMLYRGHTLVWHDALPKWFKEVVNRRNAEKVFVEHITTVAKHYAGQMHSWDVVNEAIETRDKRSDGLKNTPWLKFLGPDYIELAFRVAAQADPKALLVYNDTALEYNTPRDEARRNAVLKLLERLKSRGTPIHAFGIQSHLWATEKRFNPKVLRKFLADVASLGLKILVTELDVTDQDLPKDPKIRDRAVAAAYENYLSVVLDEKAVIAVLNWGFSDRDSWIAQYAPRKDNAPVRPLPFDSNLKPKLAWYAIARAFDRASKR</sequence>
<evidence type="ECO:0000256" key="4">
    <source>
        <dbReference type="ARBA" id="ARBA00022729"/>
    </source>
</evidence>
<name>A0A2N6K2P4_FISMU</name>
<organism evidence="13 14">
    <name type="scientific">Fischerella muscicola CCMEE 5323</name>
    <dbReference type="NCBI Taxonomy" id="2019572"/>
    <lineage>
        <taxon>Bacteria</taxon>
        <taxon>Bacillati</taxon>
        <taxon>Cyanobacteriota</taxon>
        <taxon>Cyanophyceae</taxon>
        <taxon>Nostocales</taxon>
        <taxon>Hapalosiphonaceae</taxon>
        <taxon>Fischerella</taxon>
    </lineage>
</organism>
<keyword evidence="3" id="KW-0858">Xylan degradation</keyword>
<accession>A0A2N6K2P4</accession>
<evidence type="ECO:0000256" key="1">
    <source>
        <dbReference type="ARBA" id="ARBA00000681"/>
    </source>
</evidence>